<gene>
    <name evidence="1" type="ORF">O3P69_002034</name>
</gene>
<sequence length="104" mass="11098">MTTKSFASAGDPQIWAVQPNTLTCCQRFLSGCVAFYRGLTPSVTGCWLLGVLFSPRLLRGVAIPPDGVVPGGPSICHHWALLDLARMPLHLALDTSLSAAIFMS</sequence>
<evidence type="ECO:0000313" key="1">
    <source>
        <dbReference type="EMBL" id="KAK8407134.1"/>
    </source>
</evidence>
<name>A0AAW0V468_SCYPA</name>
<organism evidence="1 2">
    <name type="scientific">Scylla paramamosain</name>
    <name type="common">Mud crab</name>
    <dbReference type="NCBI Taxonomy" id="85552"/>
    <lineage>
        <taxon>Eukaryota</taxon>
        <taxon>Metazoa</taxon>
        <taxon>Ecdysozoa</taxon>
        <taxon>Arthropoda</taxon>
        <taxon>Crustacea</taxon>
        <taxon>Multicrustacea</taxon>
        <taxon>Malacostraca</taxon>
        <taxon>Eumalacostraca</taxon>
        <taxon>Eucarida</taxon>
        <taxon>Decapoda</taxon>
        <taxon>Pleocyemata</taxon>
        <taxon>Brachyura</taxon>
        <taxon>Eubrachyura</taxon>
        <taxon>Portunoidea</taxon>
        <taxon>Portunidae</taxon>
        <taxon>Portuninae</taxon>
        <taxon>Scylla</taxon>
    </lineage>
</organism>
<accession>A0AAW0V468</accession>
<reference evidence="1 2" key="1">
    <citation type="submission" date="2023-03" db="EMBL/GenBank/DDBJ databases">
        <title>High-quality genome of Scylla paramamosain provides insights in environmental adaptation.</title>
        <authorList>
            <person name="Zhang L."/>
        </authorList>
    </citation>
    <scope>NUCLEOTIDE SEQUENCE [LARGE SCALE GENOMIC DNA]</scope>
    <source>
        <strain evidence="1">LZ_2023a</strain>
        <tissue evidence="1">Muscle</tissue>
    </source>
</reference>
<proteinExistence type="predicted"/>
<dbReference type="EMBL" id="JARAKH010000001">
    <property type="protein sequence ID" value="KAK8407134.1"/>
    <property type="molecule type" value="Genomic_DNA"/>
</dbReference>
<keyword evidence="2" id="KW-1185">Reference proteome</keyword>
<dbReference type="Proteomes" id="UP001487740">
    <property type="component" value="Unassembled WGS sequence"/>
</dbReference>
<dbReference type="AlphaFoldDB" id="A0AAW0V468"/>
<comment type="caution">
    <text evidence="1">The sequence shown here is derived from an EMBL/GenBank/DDBJ whole genome shotgun (WGS) entry which is preliminary data.</text>
</comment>
<evidence type="ECO:0000313" key="2">
    <source>
        <dbReference type="Proteomes" id="UP001487740"/>
    </source>
</evidence>
<protein>
    <submittedName>
        <fullName evidence="1">Uncharacterized protein</fullName>
    </submittedName>
</protein>